<name>A0A6N2LRD9_SALVM</name>
<accession>A0A6N2LRD9</accession>
<dbReference type="AlphaFoldDB" id="A0A6N2LRD9"/>
<sequence>MPAQQNGLQLLDSRVEEEAHEEVEEEAPKDETEIQLNVTSSCALYLDMDYQGRSYQELFFVSDLAMGIIDDG</sequence>
<protein>
    <submittedName>
        <fullName evidence="2">Uncharacterized protein</fullName>
    </submittedName>
</protein>
<reference evidence="2" key="1">
    <citation type="submission" date="2019-03" db="EMBL/GenBank/DDBJ databases">
        <authorList>
            <person name="Mank J."/>
            <person name="Almeida P."/>
        </authorList>
    </citation>
    <scope>NUCLEOTIDE SEQUENCE</scope>
    <source>
        <strain evidence="2">78183</strain>
    </source>
</reference>
<evidence type="ECO:0000256" key="1">
    <source>
        <dbReference type="SAM" id="MobiDB-lite"/>
    </source>
</evidence>
<dbReference type="EMBL" id="CAADRP010001596">
    <property type="protein sequence ID" value="VFU43663.1"/>
    <property type="molecule type" value="Genomic_DNA"/>
</dbReference>
<feature type="region of interest" description="Disordered" evidence="1">
    <location>
        <begin position="1"/>
        <end position="32"/>
    </location>
</feature>
<gene>
    <name evidence="2" type="ORF">SVIM_LOCUS266370</name>
</gene>
<organism evidence="2">
    <name type="scientific">Salix viminalis</name>
    <name type="common">Common osier</name>
    <name type="synonym">Basket willow</name>
    <dbReference type="NCBI Taxonomy" id="40686"/>
    <lineage>
        <taxon>Eukaryota</taxon>
        <taxon>Viridiplantae</taxon>
        <taxon>Streptophyta</taxon>
        <taxon>Embryophyta</taxon>
        <taxon>Tracheophyta</taxon>
        <taxon>Spermatophyta</taxon>
        <taxon>Magnoliopsida</taxon>
        <taxon>eudicotyledons</taxon>
        <taxon>Gunneridae</taxon>
        <taxon>Pentapetalae</taxon>
        <taxon>rosids</taxon>
        <taxon>fabids</taxon>
        <taxon>Malpighiales</taxon>
        <taxon>Salicaceae</taxon>
        <taxon>Saliceae</taxon>
        <taxon>Salix</taxon>
    </lineage>
</organism>
<feature type="compositionally biased region" description="Acidic residues" evidence="1">
    <location>
        <begin position="18"/>
        <end position="28"/>
    </location>
</feature>
<proteinExistence type="predicted"/>
<evidence type="ECO:0000313" key="2">
    <source>
        <dbReference type="EMBL" id="VFU43663.1"/>
    </source>
</evidence>